<dbReference type="Proteomes" id="UP000682733">
    <property type="component" value="Unassembled WGS sequence"/>
</dbReference>
<dbReference type="AlphaFoldDB" id="A0A8S2EVY0"/>
<dbReference type="Proteomes" id="UP000677228">
    <property type="component" value="Unassembled WGS sequence"/>
</dbReference>
<organism evidence="1 3">
    <name type="scientific">Didymodactylos carnosus</name>
    <dbReference type="NCBI Taxonomy" id="1234261"/>
    <lineage>
        <taxon>Eukaryota</taxon>
        <taxon>Metazoa</taxon>
        <taxon>Spiralia</taxon>
        <taxon>Gnathifera</taxon>
        <taxon>Rotifera</taxon>
        <taxon>Eurotatoria</taxon>
        <taxon>Bdelloidea</taxon>
        <taxon>Philodinida</taxon>
        <taxon>Philodinidae</taxon>
        <taxon>Didymodactylos</taxon>
    </lineage>
</organism>
<name>A0A8S2EVY0_9BILA</name>
<proteinExistence type="predicted"/>
<evidence type="ECO:0000313" key="2">
    <source>
        <dbReference type="EMBL" id="CAF4138313.1"/>
    </source>
</evidence>
<evidence type="ECO:0000313" key="3">
    <source>
        <dbReference type="Proteomes" id="UP000677228"/>
    </source>
</evidence>
<gene>
    <name evidence="1" type="ORF">OVA965_LOCUS29708</name>
    <name evidence="2" type="ORF">TMI583_LOCUS30492</name>
</gene>
<dbReference type="EMBL" id="CAJOBA010042704">
    <property type="protein sequence ID" value="CAF4138313.1"/>
    <property type="molecule type" value="Genomic_DNA"/>
</dbReference>
<sequence>DSFPRTLNGKAFEIDYPTRLPPQMLLLLIGVLSYWNENDILHDVQRDYSSVISVCILPFQQSARSRNARINFRDANEYNRCRSLEYVYVNHMRSGKSFFGLASYTDLFQVPRL</sequence>
<dbReference type="EMBL" id="CAJNOK010021093">
    <property type="protein sequence ID" value="CAF1326994.1"/>
    <property type="molecule type" value="Genomic_DNA"/>
</dbReference>
<accession>A0A8S2EVY0</accession>
<comment type="caution">
    <text evidence="1">The sequence shown here is derived from an EMBL/GenBank/DDBJ whole genome shotgun (WGS) entry which is preliminary data.</text>
</comment>
<evidence type="ECO:0000313" key="1">
    <source>
        <dbReference type="EMBL" id="CAF1326994.1"/>
    </source>
</evidence>
<protein>
    <submittedName>
        <fullName evidence="1">Uncharacterized protein</fullName>
    </submittedName>
</protein>
<reference evidence="1" key="1">
    <citation type="submission" date="2021-02" db="EMBL/GenBank/DDBJ databases">
        <authorList>
            <person name="Nowell W R."/>
        </authorList>
    </citation>
    <scope>NUCLEOTIDE SEQUENCE</scope>
</reference>
<feature type="non-terminal residue" evidence="1">
    <location>
        <position position="1"/>
    </location>
</feature>